<feature type="compositionally biased region" description="Low complexity" evidence="7">
    <location>
        <begin position="636"/>
        <end position="658"/>
    </location>
</feature>
<feature type="compositionally biased region" description="Polar residues" evidence="7">
    <location>
        <begin position="385"/>
        <end position="397"/>
    </location>
</feature>
<evidence type="ECO:0000256" key="5">
    <source>
        <dbReference type="ARBA" id="ARBA00023242"/>
    </source>
</evidence>
<feature type="compositionally biased region" description="Basic and acidic residues" evidence="7">
    <location>
        <begin position="697"/>
        <end position="715"/>
    </location>
</feature>
<sequence length="1428" mass="159655">MLSFVSVVRLFFDFFYPLLGGNMAHIHYKFASKRSPDTVIFDGPHITLQELKRLIMEREKLRSGDCDLQITNSQTKEEFTDGEGLIAKGSSVIVRRIPVVGARSSSNSKIRNIQRSDGHLQQPFGAFRAMGAQSSSSTLPLFSKMTNLAFVDASEEDKLKVLVNQSLYDSMSYNMKAGPGLPANYTCFRCGSTGHHIRNCPVSADKATEAPLRIKKSTGIPRSFMVEVDDPSIKGAMLTNCGHYAIPAIHAKAYAVGKKEKPPFLPQELPVSNDKDPVPKELLCLICKEMLTDAVVIPCCGNSFCDDCIRTALLDSDQHTCPTCKQSEVSPDTLIANKFLRQAVNTFQKDQGQPKVMAGNDGAYQSENPAWAPDPVLKKPHQSAHKQQQTPDPQPSAQECLAPPLTTGPTPPPTVTAASLQPLETQAKTCKNEPEEQTCDEAAAAQAPEERSATDATAAAVSDSTSEEKPPTVSVTPQQSSTDPVPGQVWPPTYWESTTSSTSCPPSSSSSTYPSVPPPLFPPPHYHSFFPAQHHLNSYPPGYPPATPIWSIQPPQGAPIPPLCSSTNDWYKHQREKNETRSPHRGSTHSSRSKPSKSSRSYSRSSSRSRSRSRSVSRSRATSPDPRSRHLHVRSRSSYTYSYGYKRSPTPSSSSSPRIAHHSRSKSPSDHRKKTHHSRHHGKKSSSGRSSSRRRGERGQEGRGSEENHGYDRRARANSSLEPDQQHYLQWKRDYKEWCDKYYNSYVSHFHQLPPPLLSLPPSPHPHREGREGDVGADTRSHRHHSRSSAHADHRSTQSRSSSDCRSTASRSSSDGRSSPSHSSNHSRSPASHLSSDGCSTPSKRRAADYARDGRKERKRSPRRCKEGTPGLEKASPCQPSEPVRPLVKTCKQSEYKRERRGHKNSEKETKQASKRSDRGHYGNSKTDSRSEKHGKRKGDDAKSLAETGSSKRLKAYTTEGPQACEGEAHHPSDKKRSGKEKTTQPVSEEDIWEEGMKVKPPKRISINISLDGRKKEEKHEMLCLESSTEKPREEVQKSGNGGEDKVNEMEVSQEQEGEAREEVTPDEREQSLIWMEDVSDHQDQVREEGETKGGWHCTFRHEEEENTELQEERDERTASVKEEETREGRSGGQGRRESLPGETASTETESWVEVKQSMETNAGTRRTSHQDRTETEDSDRHGSHGNGLERTWTGGALEQDTQDRASEGEDGLEQVPRFKWKKEEQDEESKAESCLPSVSKMEKSTISRSHCGTAPSSGRERSYSSSSRDWKRELENDSSMQKQREGKRSQERRKEGENHRDGGEERHKRNLRDGQGKFQDAQLHQCSGSLPVPAHTYKDKAAGNHQSTLPLLPHCWSEEKGPLSSKDMKNRREKDGERPSSSSAVQESSSDYGRKERKMEKGEAPDELLEEWEEHKKSRKGRDGREY</sequence>
<reference evidence="12 13" key="1">
    <citation type="submission" date="2019-04" db="EMBL/GenBank/DDBJ databases">
        <title>Chromosome genome assembly for Takifugu flavidus.</title>
        <authorList>
            <person name="Xiao S."/>
        </authorList>
    </citation>
    <scope>NUCLEOTIDE SEQUENCE [LARGE SCALE GENOMIC DNA]</scope>
    <source>
        <strain evidence="12">HTHZ2018</strain>
        <tissue evidence="12">Muscle</tissue>
    </source>
</reference>
<dbReference type="GO" id="GO:0061630">
    <property type="term" value="F:ubiquitin protein ligase activity"/>
    <property type="evidence" value="ECO:0007669"/>
    <property type="project" value="InterPro"/>
</dbReference>
<feature type="compositionally biased region" description="Low complexity" evidence="7">
    <location>
        <begin position="497"/>
        <end position="514"/>
    </location>
</feature>
<dbReference type="PROSITE" id="PS50089">
    <property type="entry name" value="ZF_RING_2"/>
    <property type="match status" value="1"/>
</dbReference>
<evidence type="ECO:0000259" key="9">
    <source>
        <dbReference type="PROSITE" id="PS50089"/>
    </source>
</evidence>
<feature type="region of interest" description="Disordered" evidence="7">
    <location>
        <begin position="350"/>
        <end position="727"/>
    </location>
</feature>
<feature type="compositionally biased region" description="Basic and acidic residues" evidence="7">
    <location>
        <begin position="766"/>
        <end position="780"/>
    </location>
</feature>
<dbReference type="PROSITE" id="PS50158">
    <property type="entry name" value="ZF_CCHC"/>
    <property type="match status" value="1"/>
</dbReference>
<evidence type="ECO:0000259" key="10">
    <source>
        <dbReference type="PROSITE" id="PS50158"/>
    </source>
</evidence>
<evidence type="ECO:0000256" key="1">
    <source>
        <dbReference type="ARBA" id="ARBA00004123"/>
    </source>
</evidence>
<dbReference type="CDD" id="cd16620">
    <property type="entry name" value="vRING-HC-C4C4_RBBP6"/>
    <property type="match status" value="1"/>
</dbReference>
<dbReference type="GO" id="GO:0008270">
    <property type="term" value="F:zinc ion binding"/>
    <property type="evidence" value="ECO:0007669"/>
    <property type="project" value="UniProtKB-KW"/>
</dbReference>
<feature type="compositionally biased region" description="Basic and acidic residues" evidence="7">
    <location>
        <begin position="1393"/>
        <end position="1405"/>
    </location>
</feature>
<feature type="compositionally biased region" description="Pro residues" evidence="7">
    <location>
        <begin position="753"/>
        <end position="764"/>
    </location>
</feature>
<feature type="signal peptide" evidence="8">
    <location>
        <begin position="1"/>
        <end position="20"/>
    </location>
</feature>
<dbReference type="PROSITE" id="PS51282">
    <property type="entry name" value="DWNN"/>
    <property type="match status" value="1"/>
</dbReference>
<evidence type="ECO:0000256" key="7">
    <source>
        <dbReference type="SAM" id="MobiDB-lite"/>
    </source>
</evidence>
<evidence type="ECO:0000259" key="11">
    <source>
        <dbReference type="PROSITE" id="PS51282"/>
    </source>
</evidence>
<feature type="domain" description="DWNN" evidence="11">
    <location>
        <begin position="26"/>
        <end position="98"/>
    </location>
</feature>
<feature type="compositionally biased region" description="Basic and acidic residues" evidence="7">
    <location>
        <begin position="1222"/>
        <end position="1232"/>
    </location>
</feature>
<evidence type="ECO:0000256" key="8">
    <source>
        <dbReference type="SAM" id="SignalP"/>
    </source>
</evidence>
<evidence type="ECO:0000256" key="4">
    <source>
        <dbReference type="ARBA" id="ARBA00022833"/>
    </source>
</evidence>
<feature type="compositionally biased region" description="Basic residues" evidence="7">
    <location>
        <begin position="583"/>
        <end position="597"/>
    </location>
</feature>
<feature type="compositionally biased region" description="Basic and acidic residues" evidence="7">
    <location>
        <begin position="1114"/>
        <end position="1140"/>
    </location>
</feature>
<feature type="compositionally biased region" description="Basic residues" evidence="7">
    <location>
        <begin position="659"/>
        <end position="696"/>
    </location>
</feature>
<dbReference type="SUPFAM" id="SSF57850">
    <property type="entry name" value="RING/U-box"/>
    <property type="match status" value="1"/>
</dbReference>
<dbReference type="Pfam" id="PF13923">
    <property type="entry name" value="zf-C3HC4_2"/>
    <property type="match status" value="1"/>
</dbReference>
<dbReference type="PANTHER" id="PTHR15439">
    <property type="entry name" value="RETINOBLASTOMA-BINDING PROTEIN 6"/>
    <property type="match status" value="1"/>
</dbReference>
<dbReference type="Pfam" id="PF13696">
    <property type="entry name" value="zf-CCHC_2"/>
    <property type="match status" value="1"/>
</dbReference>
<dbReference type="GO" id="GO:0006397">
    <property type="term" value="P:mRNA processing"/>
    <property type="evidence" value="ECO:0007669"/>
    <property type="project" value="InterPro"/>
</dbReference>
<feature type="chain" id="PRO_5022943662" evidence="8">
    <location>
        <begin position="21"/>
        <end position="1428"/>
    </location>
</feature>
<dbReference type="InterPro" id="IPR001878">
    <property type="entry name" value="Znf_CCHC"/>
</dbReference>
<feature type="compositionally biased region" description="Basic and acidic residues" evidence="7">
    <location>
        <begin position="1414"/>
        <end position="1428"/>
    </location>
</feature>
<feature type="region of interest" description="Disordered" evidence="7">
    <location>
        <begin position="751"/>
        <end position="1428"/>
    </location>
</feature>
<dbReference type="Gene3D" id="4.10.60.10">
    <property type="entry name" value="Zinc finger, CCHC-type"/>
    <property type="match status" value="1"/>
</dbReference>
<dbReference type="GO" id="GO:0005634">
    <property type="term" value="C:nucleus"/>
    <property type="evidence" value="ECO:0007669"/>
    <property type="project" value="UniProtKB-SubCell"/>
</dbReference>
<feature type="compositionally biased region" description="Pro residues" evidence="7">
    <location>
        <begin position="515"/>
        <end position="525"/>
    </location>
</feature>
<comment type="caution">
    <text evidence="12">The sequence shown here is derived from an EMBL/GenBank/DDBJ whole genome shotgun (WGS) entry which is preliminary data.</text>
</comment>
<feature type="compositionally biased region" description="Low complexity" evidence="7">
    <location>
        <begin position="1381"/>
        <end position="1391"/>
    </location>
</feature>
<keyword evidence="13" id="KW-1185">Reference proteome</keyword>
<protein>
    <submittedName>
        <fullName evidence="12">E3 ubiquitin-protein ligase RBBP6</fullName>
    </submittedName>
</protein>
<feature type="domain" description="RING-type" evidence="9">
    <location>
        <begin position="284"/>
        <end position="325"/>
    </location>
</feature>
<dbReference type="GO" id="GO:0016567">
    <property type="term" value="P:protein ubiquitination"/>
    <property type="evidence" value="ECO:0007669"/>
    <property type="project" value="InterPro"/>
</dbReference>
<accession>A0A5C6NPZ4</accession>
<feature type="compositionally biased region" description="Low complexity" evidence="7">
    <location>
        <begin position="798"/>
        <end position="837"/>
    </location>
</feature>
<keyword evidence="5" id="KW-0539">Nucleus</keyword>
<feature type="compositionally biased region" description="Basic and acidic residues" evidence="7">
    <location>
        <begin position="1357"/>
        <end position="1379"/>
    </location>
</feature>
<gene>
    <name evidence="12" type="ORF">D4764_18G0004580</name>
</gene>
<keyword evidence="3 6" id="KW-0863">Zinc-finger</keyword>
<dbReference type="InterPro" id="IPR014891">
    <property type="entry name" value="DWNN_domain"/>
</dbReference>
<dbReference type="Proteomes" id="UP000324091">
    <property type="component" value="Chromosome 18"/>
</dbReference>
<feature type="compositionally biased region" description="Basic residues" evidence="7">
    <location>
        <begin position="607"/>
        <end position="617"/>
    </location>
</feature>
<name>A0A5C6NPZ4_9TELE</name>
<feature type="compositionally biased region" description="Basic and acidic residues" evidence="7">
    <location>
        <begin position="846"/>
        <end position="856"/>
    </location>
</feature>
<feature type="compositionally biased region" description="Low complexity" evidence="7">
    <location>
        <begin position="454"/>
        <end position="464"/>
    </location>
</feature>
<feature type="domain" description="CCHC-type" evidence="10">
    <location>
        <begin position="187"/>
        <end position="201"/>
    </location>
</feature>
<dbReference type="InterPro" id="IPR025829">
    <property type="entry name" value="Zn_knuckle_CX2CX3GHX4C"/>
</dbReference>
<dbReference type="Gene3D" id="3.30.40.10">
    <property type="entry name" value="Zinc/RING finger domain, C3HC4 (zinc finger)"/>
    <property type="match status" value="1"/>
</dbReference>
<dbReference type="SMART" id="SM00343">
    <property type="entry name" value="ZnF_C2HC"/>
    <property type="match status" value="1"/>
</dbReference>
<dbReference type="InterPro" id="IPR036875">
    <property type="entry name" value="Znf_CCHC_sf"/>
</dbReference>
<dbReference type="PANTHER" id="PTHR15439:SF0">
    <property type="entry name" value="CELL DIVISION CYCLE AND APOPTOSIS REGULATOR PROTEIN 1-RELATED"/>
    <property type="match status" value="1"/>
</dbReference>
<evidence type="ECO:0000256" key="6">
    <source>
        <dbReference type="PROSITE-ProRule" id="PRU00047"/>
    </source>
</evidence>
<feature type="compositionally biased region" description="Basic and acidic residues" evidence="7">
    <location>
        <begin position="1079"/>
        <end position="1104"/>
    </location>
</feature>
<keyword evidence="4" id="KW-0862">Zinc</keyword>
<organism evidence="12 13">
    <name type="scientific">Takifugu flavidus</name>
    <name type="common">sansaifugu</name>
    <dbReference type="NCBI Taxonomy" id="433684"/>
    <lineage>
        <taxon>Eukaryota</taxon>
        <taxon>Metazoa</taxon>
        <taxon>Chordata</taxon>
        <taxon>Craniata</taxon>
        <taxon>Vertebrata</taxon>
        <taxon>Euteleostomi</taxon>
        <taxon>Actinopterygii</taxon>
        <taxon>Neopterygii</taxon>
        <taxon>Teleostei</taxon>
        <taxon>Neoteleostei</taxon>
        <taxon>Acanthomorphata</taxon>
        <taxon>Eupercaria</taxon>
        <taxon>Tetraodontiformes</taxon>
        <taxon>Tetradontoidea</taxon>
        <taxon>Tetraodontidae</taxon>
        <taxon>Takifugu</taxon>
    </lineage>
</organism>
<feature type="compositionally biased region" description="Basic and acidic residues" evidence="7">
    <location>
        <begin position="570"/>
        <end position="582"/>
    </location>
</feature>
<dbReference type="InterPro" id="IPR013083">
    <property type="entry name" value="Znf_RING/FYVE/PHD"/>
</dbReference>
<evidence type="ECO:0000313" key="13">
    <source>
        <dbReference type="Proteomes" id="UP000324091"/>
    </source>
</evidence>
<dbReference type="SUPFAM" id="SSF57756">
    <property type="entry name" value="Retrovirus zinc finger-like domains"/>
    <property type="match status" value="1"/>
</dbReference>
<comment type="subcellular location">
    <subcellularLocation>
        <location evidence="1">Nucleus</location>
    </subcellularLocation>
</comment>
<dbReference type="Gene3D" id="3.10.20.90">
    <property type="entry name" value="Phosphatidylinositol 3-kinase Catalytic Subunit, Chain A, domain 1"/>
    <property type="match status" value="1"/>
</dbReference>
<feature type="compositionally biased region" description="Basic and acidic residues" evidence="7">
    <location>
        <begin position="1058"/>
        <end position="1071"/>
    </location>
</feature>
<feature type="compositionally biased region" description="Basic and acidic residues" evidence="7">
    <location>
        <begin position="892"/>
        <end position="944"/>
    </location>
</feature>
<dbReference type="GO" id="GO:0006511">
    <property type="term" value="P:ubiquitin-dependent protein catabolic process"/>
    <property type="evidence" value="ECO:0007669"/>
    <property type="project" value="TreeGrafter"/>
</dbReference>
<feature type="compositionally biased region" description="Basic and acidic residues" evidence="7">
    <location>
        <begin position="1012"/>
        <end position="1049"/>
    </location>
</feature>
<feature type="compositionally biased region" description="Basic and acidic residues" evidence="7">
    <location>
        <begin position="967"/>
        <end position="983"/>
    </location>
</feature>
<proteinExistence type="predicted"/>
<dbReference type="SMART" id="SM00184">
    <property type="entry name" value="RING"/>
    <property type="match status" value="1"/>
</dbReference>
<keyword evidence="8" id="KW-0732">Signal</keyword>
<dbReference type="EMBL" id="RHFK02000010">
    <property type="protein sequence ID" value="TWW69652.1"/>
    <property type="molecule type" value="Genomic_DNA"/>
</dbReference>
<dbReference type="SMART" id="SM01180">
    <property type="entry name" value="DWNN"/>
    <property type="match status" value="1"/>
</dbReference>
<evidence type="ECO:0000256" key="2">
    <source>
        <dbReference type="ARBA" id="ARBA00022723"/>
    </source>
</evidence>
<feature type="compositionally biased region" description="Polar residues" evidence="7">
    <location>
        <begin position="417"/>
        <end position="429"/>
    </location>
</feature>
<feature type="compositionally biased region" description="Polar residues" evidence="7">
    <location>
        <begin position="473"/>
        <end position="483"/>
    </location>
</feature>
<feature type="compositionally biased region" description="Basic and acidic residues" evidence="7">
    <location>
        <begin position="1169"/>
        <end position="1183"/>
    </location>
</feature>
<dbReference type="GO" id="GO:0003676">
    <property type="term" value="F:nucleic acid binding"/>
    <property type="evidence" value="ECO:0007669"/>
    <property type="project" value="InterPro"/>
</dbReference>
<keyword evidence="2" id="KW-0479">Metal-binding</keyword>
<dbReference type="InterPro" id="IPR033489">
    <property type="entry name" value="RBBP6"/>
</dbReference>
<dbReference type="Pfam" id="PF08783">
    <property type="entry name" value="DWNN"/>
    <property type="match status" value="1"/>
</dbReference>
<feature type="compositionally biased region" description="Basic and acidic residues" evidence="7">
    <location>
        <begin position="1259"/>
        <end position="1276"/>
    </location>
</feature>
<evidence type="ECO:0000256" key="3">
    <source>
        <dbReference type="ARBA" id="ARBA00022771"/>
    </source>
</evidence>
<dbReference type="InterPro" id="IPR001841">
    <property type="entry name" value="Znf_RING"/>
</dbReference>
<feature type="compositionally biased region" description="Basic and acidic residues" evidence="7">
    <location>
        <begin position="1283"/>
        <end position="1316"/>
    </location>
</feature>
<evidence type="ECO:0000313" key="12">
    <source>
        <dbReference type="EMBL" id="TWW69652.1"/>
    </source>
</evidence>